<name>A0A0W1AVH4_9BACL</name>
<evidence type="ECO:0000259" key="3">
    <source>
        <dbReference type="Pfam" id="PF02834"/>
    </source>
</evidence>
<gene>
    <name evidence="4" type="ORF">UQ64_21675</name>
</gene>
<dbReference type="RefSeq" id="WP_060625037.1">
    <property type="nucleotide sequence ID" value="NZ_LCZJ02000029.1"/>
</dbReference>
<dbReference type="HAMAP" id="MF_01940">
    <property type="entry name" value="RNA_CPDase"/>
    <property type="match status" value="1"/>
</dbReference>
<dbReference type="EMBL" id="LCZJ02000029">
    <property type="protein sequence ID" value="KTD85251.1"/>
    <property type="molecule type" value="Genomic_DNA"/>
</dbReference>
<evidence type="ECO:0000256" key="2">
    <source>
        <dbReference type="HAMAP-Rule" id="MF_01940"/>
    </source>
</evidence>
<proteinExistence type="inferred from homology"/>
<comment type="function">
    <text evidence="2">Hydrolyzes RNA 2',3'-cyclic phosphodiester to an RNA 2'-phosphomonoester.</text>
</comment>
<reference evidence="4 5" key="1">
    <citation type="journal article" date="2015" name="Int. Biodeterior. Biodegradation">
        <title>Physiological and genetic screening methods for the isolation of methyl tert-butyl ether-degrading bacteria for bioremediation purposes.</title>
        <authorList>
            <person name="Guisado I.M."/>
            <person name="Purswani J."/>
            <person name="Gonzalez Lopez J."/>
            <person name="Pozo C."/>
        </authorList>
    </citation>
    <scope>NUCLEOTIDE SEQUENCE [LARGE SCALE GENOMIC DNA]</scope>
    <source>
        <strain evidence="4 5">SH7</strain>
    </source>
</reference>
<organism evidence="4 5">
    <name type="scientific">Paenibacillus etheri</name>
    <dbReference type="NCBI Taxonomy" id="1306852"/>
    <lineage>
        <taxon>Bacteria</taxon>
        <taxon>Bacillati</taxon>
        <taxon>Bacillota</taxon>
        <taxon>Bacilli</taxon>
        <taxon>Bacillales</taxon>
        <taxon>Paenibacillaceae</taxon>
        <taxon>Paenibacillus</taxon>
    </lineage>
</organism>
<accession>A0A0W1AVH4</accession>
<evidence type="ECO:0000313" key="5">
    <source>
        <dbReference type="Proteomes" id="UP000054709"/>
    </source>
</evidence>
<evidence type="ECO:0000256" key="1">
    <source>
        <dbReference type="ARBA" id="ARBA00022801"/>
    </source>
</evidence>
<keyword evidence="1 2" id="KW-0378">Hydrolase</keyword>
<dbReference type="NCBIfam" id="TIGR02258">
    <property type="entry name" value="2_5_ligase"/>
    <property type="match status" value="1"/>
</dbReference>
<feature type="short sequence motif" description="HXTX 1" evidence="2">
    <location>
        <begin position="50"/>
        <end position="53"/>
    </location>
</feature>
<dbReference type="InterPro" id="IPR004175">
    <property type="entry name" value="RNA_CPDase"/>
</dbReference>
<dbReference type="Gene3D" id="3.90.1140.10">
    <property type="entry name" value="Cyclic phosphodiesterase"/>
    <property type="match status" value="1"/>
</dbReference>
<dbReference type="GO" id="GO:0004113">
    <property type="term" value="F:2',3'-cyclic-nucleotide 3'-phosphodiesterase activity"/>
    <property type="evidence" value="ECO:0007669"/>
    <property type="project" value="InterPro"/>
</dbReference>
<evidence type="ECO:0000313" key="4">
    <source>
        <dbReference type="EMBL" id="KTD85251.1"/>
    </source>
</evidence>
<sequence length="200" mass="23203">MDAIVSDKDSERLFIGVKLPSELRQVVANECSKLSQEYHFAKWTHPEDYHITLQFLGDTPKKKIPDLIMALKQMSEQCRPFKLSLDKWNTFGLPKAPRVLWVGVSGELEELNLLAARVHATTLPLGFSAESREYKPHLTVARKFRGNISFDDKLLEKLLKLDGEKRSEIFHRDWTIDSFVLYATRMYAIPMYEIIENITF</sequence>
<keyword evidence="5" id="KW-1185">Reference proteome</keyword>
<comment type="similarity">
    <text evidence="2">Belongs to the 2H phosphoesterase superfamily. ThpR family.</text>
</comment>
<dbReference type="Proteomes" id="UP000054709">
    <property type="component" value="Unassembled WGS sequence"/>
</dbReference>
<dbReference type="GO" id="GO:0008664">
    <property type="term" value="F:RNA 2',3'-cyclic 3'-phosphodiesterase activity"/>
    <property type="evidence" value="ECO:0007669"/>
    <property type="project" value="UniProtKB-EC"/>
</dbReference>
<feature type="domain" description="Phosphoesterase HXTX" evidence="3">
    <location>
        <begin position="18"/>
        <end position="101"/>
    </location>
</feature>
<dbReference type="PANTHER" id="PTHR35561:SF1">
    <property type="entry name" value="RNA 2',3'-CYCLIC PHOSPHODIESTERASE"/>
    <property type="match status" value="1"/>
</dbReference>
<dbReference type="Pfam" id="PF02834">
    <property type="entry name" value="LigT_PEase"/>
    <property type="match status" value="2"/>
</dbReference>
<dbReference type="InterPro" id="IPR009097">
    <property type="entry name" value="Cyclic_Pdiesterase"/>
</dbReference>
<dbReference type="EC" id="3.1.4.58" evidence="2"/>
<feature type="active site" description="Proton acceptor" evidence="2">
    <location>
        <position position="137"/>
    </location>
</feature>
<comment type="catalytic activity">
    <reaction evidence="2">
        <text>a 3'-end 2',3'-cyclophospho-ribonucleotide-RNA + H2O = a 3'-end 2'-phospho-ribonucleotide-RNA + H(+)</text>
        <dbReference type="Rhea" id="RHEA:11828"/>
        <dbReference type="Rhea" id="RHEA-COMP:10464"/>
        <dbReference type="Rhea" id="RHEA-COMP:17353"/>
        <dbReference type="ChEBI" id="CHEBI:15377"/>
        <dbReference type="ChEBI" id="CHEBI:15378"/>
        <dbReference type="ChEBI" id="CHEBI:83064"/>
        <dbReference type="ChEBI" id="CHEBI:173113"/>
        <dbReference type="EC" id="3.1.4.58"/>
    </reaction>
</comment>
<dbReference type="AlphaFoldDB" id="A0A0W1AVH4"/>
<feature type="short sequence motif" description="HXTX 2" evidence="2">
    <location>
        <begin position="137"/>
        <end position="140"/>
    </location>
</feature>
<dbReference type="SUPFAM" id="SSF55144">
    <property type="entry name" value="LigT-like"/>
    <property type="match status" value="1"/>
</dbReference>
<dbReference type="PANTHER" id="PTHR35561">
    <property type="entry name" value="RNA 2',3'-CYCLIC PHOSPHODIESTERASE"/>
    <property type="match status" value="1"/>
</dbReference>
<feature type="active site" description="Proton donor" evidence="2">
    <location>
        <position position="50"/>
    </location>
</feature>
<dbReference type="OrthoDB" id="9789350at2"/>
<comment type="caution">
    <text evidence="4">The sequence shown here is derived from an EMBL/GenBank/DDBJ whole genome shotgun (WGS) entry which is preliminary data.</text>
</comment>
<dbReference type="InterPro" id="IPR014051">
    <property type="entry name" value="Phosphoesterase_HXTX"/>
</dbReference>
<protein>
    <recommendedName>
        <fullName evidence="2">RNA 2',3'-cyclic phosphodiesterase</fullName>
        <shortName evidence="2">RNA 2',3'-CPDase</shortName>
        <ecNumber evidence="2">3.1.4.58</ecNumber>
    </recommendedName>
</protein>
<feature type="domain" description="Phosphoesterase HXTX" evidence="3">
    <location>
        <begin position="107"/>
        <end position="186"/>
    </location>
</feature>